<reference evidence="1" key="1">
    <citation type="submission" date="2022-12" db="EMBL/GenBank/DDBJ databases">
        <authorList>
            <person name="Petersen C."/>
        </authorList>
    </citation>
    <scope>NUCLEOTIDE SEQUENCE</scope>
    <source>
        <strain evidence="1">IBT 35675</strain>
    </source>
</reference>
<comment type="caution">
    <text evidence="1">The sequence shown here is derived from an EMBL/GenBank/DDBJ whole genome shotgun (WGS) entry which is preliminary data.</text>
</comment>
<organism evidence="1 2">
    <name type="scientific">Penicillium brevicompactum</name>
    <dbReference type="NCBI Taxonomy" id="5074"/>
    <lineage>
        <taxon>Eukaryota</taxon>
        <taxon>Fungi</taxon>
        <taxon>Dikarya</taxon>
        <taxon>Ascomycota</taxon>
        <taxon>Pezizomycotina</taxon>
        <taxon>Eurotiomycetes</taxon>
        <taxon>Eurotiomycetidae</taxon>
        <taxon>Eurotiales</taxon>
        <taxon>Aspergillaceae</taxon>
        <taxon>Penicillium</taxon>
    </lineage>
</organism>
<dbReference type="Proteomes" id="UP001148299">
    <property type="component" value="Unassembled WGS sequence"/>
</dbReference>
<dbReference type="Pfam" id="PF20174">
    <property type="entry name" value="DUF6540"/>
    <property type="match status" value="1"/>
</dbReference>
<dbReference type="InterPro" id="IPR046670">
    <property type="entry name" value="DUF6540"/>
</dbReference>
<dbReference type="EMBL" id="JAPZBR010000002">
    <property type="protein sequence ID" value="KAJ5361927.1"/>
    <property type="molecule type" value="Genomic_DNA"/>
</dbReference>
<sequence>MPTQAWIHVYSATPDDYAEARHAALYFHFPDNTGDLMHIVGHPGIFKFEVLDYYVPGQSKNLVSRIPVGMINDSFTPADIRRICAWTLLNNSPDEMFWDCHQWVYDVLTRLVKNGAVSAKQMNLAIDRMIYSCLEAEDEGMGLLRKKGGPETWKRAYVL</sequence>
<keyword evidence="2" id="KW-1185">Reference proteome</keyword>
<protein>
    <submittedName>
        <fullName evidence="1">Uncharacterized protein</fullName>
    </submittedName>
</protein>
<evidence type="ECO:0000313" key="2">
    <source>
        <dbReference type="Proteomes" id="UP001148299"/>
    </source>
</evidence>
<name>A0A9W9RKH2_PENBR</name>
<gene>
    <name evidence="1" type="ORF">N7541_002771</name>
</gene>
<proteinExistence type="predicted"/>
<accession>A0A9W9RKH2</accession>
<dbReference type="AlphaFoldDB" id="A0A9W9RKH2"/>
<evidence type="ECO:0000313" key="1">
    <source>
        <dbReference type="EMBL" id="KAJ5361927.1"/>
    </source>
</evidence>
<reference evidence="1" key="2">
    <citation type="journal article" date="2023" name="IMA Fungus">
        <title>Comparative genomic study of the Penicillium genus elucidates a diverse pangenome and 15 lateral gene transfer events.</title>
        <authorList>
            <person name="Petersen C."/>
            <person name="Sorensen T."/>
            <person name="Nielsen M.R."/>
            <person name="Sondergaard T.E."/>
            <person name="Sorensen J.L."/>
            <person name="Fitzpatrick D.A."/>
            <person name="Frisvad J.C."/>
            <person name="Nielsen K.L."/>
        </authorList>
    </citation>
    <scope>NUCLEOTIDE SEQUENCE</scope>
    <source>
        <strain evidence="1">IBT 35675</strain>
    </source>
</reference>